<dbReference type="GO" id="GO:0006304">
    <property type="term" value="P:DNA modification"/>
    <property type="evidence" value="ECO:0007669"/>
    <property type="project" value="InterPro"/>
</dbReference>
<evidence type="ECO:0000313" key="9">
    <source>
        <dbReference type="EMBL" id="QNM00127.1"/>
    </source>
</evidence>
<dbReference type="InterPro" id="IPR050953">
    <property type="entry name" value="N4_N6_ade-DNA_methylase"/>
</dbReference>
<comment type="similarity">
    <text evidence="1">Belongs to the N(4)/N(6)-methyltransferase family.</text>
</comment>
<evidence type="ECO:0000256" key="3">
    <source>
        <dbReference type="ARBA" id="ARBA00022603"/>
    </source>
</evidence>
<keyword evidence="10" id="KW-1185">Reference proteome</keyword>
<evidence type="ECO:0000259" key="8">
    <source>
        <dbReference type="Pfam" id="PF22837"/>
    </source>
</evidence>
<dbReference type="Proteomes" id="UP000515819">
    <property type="component" value="Chromosome"/>
</dbReference>
<keyword evidence="3 9" id="KW-0489">Methyltransferase</keyword>
<keyword evidence="5" id="KW-0949">S-adenosyl-L-methionine</keyword>
<evidence type="ECO:0000256" key="2">
    <source>
        <dbReference type="ARBA" id="ARBA00011900"/>
    </source>
</evidence>
<dbReference type="GO" id="GO:0032259">
    <property type="term" value="P:methylation"/>
    <property type="evidence" value="ECO:0007669"/>
    <property type="project" value="UniProtKB-KW"/>
</dbReference>
<dbReference type="Pfam" id="PF07669">
    <property type="entry name" value="Eco57I"/>
    <property type="match status" value="1"/>
</dbReference>
<dbReference type="InterPro" id="IPR011639">
    <property type="entry name" value="MethylTrfase_TaqI-like_dom"/>
</dbReference>
<dbReference type="AlphaFoldDB" id="A0A7G9FNJ5"/>
<dbReference type="REBASE" id="442642">
    <property type="entry name" value="M1.LbaNSJ4ORF2145P"/>
</dbReference>
<dbReference type="InterPro" id="IPR002052">
    <property type="entry name" value="DNA_methylase_N6_adenine_CS"/>
</dbReference>
<organism evidence="9 10">
    <name type="scientific">Wujia chipingensis</name>
    <dbReference type="NCBI Taxonomy" id="2763670"/>
    <lineage>
        <taxon>Bacteria</taxon>
        <taxon>Bacillati</taxon>
        <taxon>Bacillota</taxon>
        <taxon>Clostridia</taxon>
        <taxon>Lachnospirales</taxon>
        <taxon>Lachnospiraceae</taxon>
        <taxon>Wujia</taxon>
    </lineage>
</organism>
<dbReference type="PRINTS" id="PR00507">
    <property type="entry name" value="N12N6MTFRASE"/>
</dbReference>
<dbReference type="GO" id="GO:0009007">
    <property type="term" value="F:site-specific DNA-methyltransferase (adenine-specific) activity"/>
    <property type="evidence" value="ECO:0007669"/>
    <property type="project" value="UniProtKB-EC"/>
</dbReference>
<dbReference type="RefSeq" id="WP_118546152.1">
    <property type="nucleotide sequence ID" value="NZ_CP060632.1"/>
</dbReference>
<evidence type="ECO:0000256" key="1">
    <source>
        <dbReference type="ARBA" id="ARBA00006594"/>
    </source>
</evidence>
<feature type="domain" description="Type II methyltransferase M.TaqI-like" evidence="7">
    <location>
        <begin position="59"/>
        <end position="185"/>
    </location>
</feature>
<dbReference type="PROSITE" id="PS00092">
    <property type="entry name" value="N6_MTASE"/>
    <property type="match status" value="1"/>
</dbReference>
<dbReference type="SUPFAM" id="SSF53335">
    <property type="entry name" value="S-adenosyl-L-methionine-dependent methyltransferases"/>
    <property type="match status" value="1"/>
</dbReference>
<gene>
    <name evidence="9" type="ORF">H9Q76_02145</name>
</gene>
<evidence type="ECO:0000256" key="5">
    <source>
        <dbReference type="ARBA" id="ARBA00022691"/>
    </source>
</evidence>
<dbReference type="PANTHER" id="PTHR33841">
    <property type="entry name" value="DNA METHYLTRANSFERASE YEEA-RELATED"/>
    <property type="match status" value="1"/>
</dbReference>
<comment type="catalytic activity">
    <reaction evidence="6">
        <text>a 2'-deoxyadenosine in DNA + S-adenosyl-L-methionine = an N(6)-methyl-2'-deoxyadenosine in DNA + S-adenosyl-L-homocysteine + H(+)</text>
        <dbReference type="Rhea" id="RHEA:15197"/>
        <dbReference type="Rhea" id="RHEA-COMP:12418"/>
        <dbReference type="Rhea" id="RHEA-COMP:12419"/>
        <dbReference type="ChEBI" id="CHEBI:15378"/>
        <dbReference type="ChEBI" id="CHEBI:57856"/>
        <dbReference type="ChEBI" id="CHEBI:59789"/>
        <dbReference type="ChEBI" id="CHEBI:90615"/>
        <dbReference type="ChEBI" id="CHEBI:90616"/>
        <dbReference type="EC" id="2.1.1.72"/>
    </reaction>
</comment>
<dbReference type="KEGG" id="wcp:H9Q76_02145"/>
<dbReference type="Gene3D" id="3.40.50.150">
    <property type="entry name" value="Vaccinia Virus protein VP39"/>
    <property type="match status" value="1"/>
</dbReference>
<name>A0A7G9FNJ5_9FIRM</name>
<evidence type="ECO:0000313" key="10">
    <source>
        <dbReference type="Proteomes" id="UP000515819"/>
    </source>
</evidence>
<dbReference type="InterPro" id="IPR054520">
    <property type="entry name" value="M_Eco57I_C"/>
</dbReference>
<evidence type="ECO:0000259" key="7">
    <source>
        <dbReference type="Pfam" id="PF07669"/>
    </source>
</evidence>
<dbReference type="CDD" id="cd02440">
    <property type="entry name" value="AdoMet_MTases"/>
    <property type="match status" value="1"/>
</dbReference>
<dbReference type="PANTHER" id="PTHR33841:SF5">
    <property type="entry name" value="DNA METHYLASE (MODIFICATION METHYLASE) (METHYLTRANSFERASE)-RELATED"/>
    <property type="match status" value="1"/>
</dbReference>
<proteinExistence type="inferred from homology"/>
<protein>
    <recommendedName>
        <fullName evidence="2">site-specific DNA-methyltransferase (adenine-specific)</fullName>
        <ecNumber evidence="2">2.1.1.72</ecNumber>
    </recommendedName>
</protein>
<dbReference type="EC" id="2.1.1.72" evidence="2"/>
<sequence length="484" mass="56085">MDLGQVFTNKTVAEYMVSMFELGKDALILDPCFGAGAFLTAGMLQGFTNIEGYEIDEELYEKVKKQFSQFKLYNKDFLKVSNTRKYDGIIMNPPYIRQEKIDDLEKLGITKNKLRKNKIYEQLPSTANMYMYFIFKALDLLKVDGEMVVIFPSSWMDARSGKAFQMALNSRATIIKQVHISGEVFEKSALVEVVILKLKKGSIKCKSQVEYLEARGDSICEVLKAVDYEDIEFDIPFSKYASVRRGLTTGYNAMYINPAFKKNESKVHLVSIISSPKSIVGYETKDAAVDNLLYVQDGENIPDEVRKYIKKWEKNIRNTKAPKTLYQKMQKDKNWYKINCVNGKGIVFSYFVRNDMKFIMNNLGYLVRDNFYIIKAQIDEYLMFALLNNYYTYYQLEKKGKKYGAGLLKLQRYDIEALKFPDINCFSVDDKVELISLAKDLAHTGNKVNIIKITEIMAKYSEQSFDMITNMYEKIRKFRLEGKE</sequence>
<dbReference type="EMBL" id="CP060632">
    <property type="protein sequence ID" value="QNM00127.1"/>
    <property type="molecule type" value="Genomic_DNA"/>
</dbReference>
<dbReference type="Pfam" id="PF22837">
    <property type="entry name" value="M_Eco57I_C"/>
    <property type="match status" value="1"/>
</dbReference>
<evidence type="ECO:0000256" key="6">
    <source>
        <dbReference type="ARBA" id="ARBA00047942"/>
    </source>
</evidence>
<dbReference type="GO" id="GO:0003676">
    <property type="term" value="F:nucleic acid binding"/>
    <property type="evidence" value="ECO:0007669"/>
    <property type="project" value="InterPro"/>
</dbReference>
<feature type="domain" description="Type II methyltransferase M.Eco57I C-terminal" evidence="8">
    <location>
        <begin position="236"/>
        <end position="431"/>
    </location>
</feature>
<accession>A0A7G9FNJ5</accession>
<keyword evidence="4" id="KW-0808">Transferase</keyword>
<reference evidence="9 10" key="1">
    <citation type="submission" date="2020-08" db="EMBL/GenBank/DDBJ databases">
        <authorList>
            <person name="Liu C."/>
            <person name="Sun Q."/>
        </authorList>
    </citation>
    <scope>NUCLEOTIDE SEQUENCE [LARGE SCALE GENOMIC DNA]</scope>
    <source>
        <strain evidence="9 10">NSJ-4</strain>
    </source>
</reference>
<evidence type="ECO:0000256" key="4">
    <source>
        <dbReference type="ARBA" id="ARBA00022679"/>
    </source>
</evidence>
<dbReference type="InterPro" id="IPR029063">
    <property type="entry name" value="SAM-dependent_MTases_sf"/>
</dbReference>